<accession>A0A1I5AQB9</accession>
<dbReference type="STRING" id="226506.SAMN04488519_101241"/>
<dbReference type="NCBIfam" id="TIGR04256">
    <property type="entry name" value="GxxExxY"/>
    <property type="match status" value="1"/>
</dbReference>
<sequence>MSDFDLTQQIIGEAIYVHKSLGPGLLESTYKNCLYYRLKTKGLKVEKEKSLPVVFDGQFLECGYRLDLVVEDQVIIELKSVKKLRDIHKAQMITYLKLSGYRIGLLLNFNVLKLVDGLIRLKY</sequence>
<dbReference type="EMBL" id="FOVW01000001">
    <property type="protein sequence ID" value="SFN64641.1"/>
    <property type="molecule type" value="Genomic_DNA"/>
</dbReference>
<organism evidence="1 2">
    <name type="scientific">Algoriphagus ornithinivorans</name>
    <dbReference type="NCBI Taxonomy" id="226506"/>
    <lineage>
        <taxon>Bacteria</taxon>
        <taxon>Pseudomonadati</taxon>
        <taxon>Bacteroidota</taxon>
        <taxon>Cytophagia</taxon>
        <taxon>Cytophagales</taxon>
        <taxon>Cyclobacteriaceae</taxon>
        <taxon>Algoriphagus</taxon>
    </lineage>
</organism>
<dbReference type="Pfam" id="PF13366">
    <property type="entry name" value="PDDEXK_3"/>
    <property type="match status" value="1"/>
</dbReference>
<gene>
    <name evidence="1" type="ORF">SAMN04488519_101241</name>
</gene>
<dbReference type="Proteomes" id="UP000199564">
    <property type="component" value="Unassembled WGS sequence"/>
</dbReference>
<dbReference type="InterPro" id="IPR026350">
    <property type="entry name" value="GxxExxY"/>
</dbReference>
<protein>
    <submittedName>
        <fullName evidence="1">GxxExxY protein</fullName>
    </submittedName>
</protein>
<evidence type="ECO:0000313" key="2">
    <source>
        <dbReference type="Proteomes" id="UP000199564"/>
    </source>
</evidence>
<reference evidence="2" key="1">
    <citation type="submission" date="2016-10" db="EMBL/GenBank/DDBJ databases">
        <authorList>
            <person name="Varghese N."/>
            <person name="Submissions S."/>
        </authorList>
    </citation>
    <scope>NUCLEOTIDE SEQUENCE [LARGE SCALE GENOMIC DNA]</scope>
    <source>
        <strain evidence="2">DSM 15282</strain>
    </source>
</reference>
<evidence type="ECO:0000313" key="1">
    <source>
        <dbReference type="EMBL" id="SFN64641.1"/>
    </source>
</evidence>
<keyword evidence="2" id="KW-1185">Reference proteome</keyword>
<dbReference type="AlphaFoldDB" id="A0A1I5AQB9"/>
<name>A0A1I5AQB9_9BACT</name>
<dbReference type="RefSeq" id="WP_091649151.1">
    <property type="nucleotide sequence ID" value="NZ_FOVW01000001.1"/>
</dbReference>
<proteinExistence type="predicted"/>